<name>A0A074W5U6_AURM1</name>
<gene>
    <name evidence="2" type="ORF">M437DRAFT_70402</name>
</gene>
<proteinExistence type="predicted"/>
<dbReference type="GeneID" id="63918817"/>
<feature type="region of interest" description="Disordered" evidence="1">
    <location>
        <begin position="1"/>
        <end position="44"/>
    </location>
</feature>
<evidence type="ECO:0000256" key="1">
    <source>
        <dbReference type="SAM" id="MobiDB-lite"/>
    </source>
</evidence>
<reference evidence="2 3" key="1">
    <citation type="journal article" date="2014" name="BMC Genomics">
        <title>Genome sequencing of four Aureobasidium pullulans varieties: biotechnological potential, stress tolerance, and description of new species.</title>
        <authorList>
            <person name="Gostin Ar C."/>
            <person name="Ohm R.A."/>
            <person name="Kogej T."/>
            <person name="Sonjak S."/>
            <person name="Turk M."/>
            <person name="Zajc J."/>
            <person name="Zalar P."/>
            <person name="Grube M."/>
            <person name="Sun H."/>
            <person name="Han J."/>
            <person name="Sharma A."/>
            <person name="Chiniquy J."/>
            <person name="Ngan C.Y."/>
            <person name="Lipzen A."/>
            <person name="Barry K."/>
            <person name="Grigoriev I.V."/>
            <person name="Gunde-Cimerman N."/>
        </authorList>
    </citation>
    <scope>NUCLEOTIDE SEQUENCE [LARGE SCALE GENOMIC DNA]</scope>
    <source>
        <strain evidence="2 3">CBS 110374</strain>
    </source>
</reference>
<organism evidence="2 3">
    <name type="scientific">Aureobasidium melanogenum (strain CBS 110374)</name>
    <name type="common">Aureobasidium pullulans var. melanogenum</name>
    <dbReference type="NCBI Taxonomy" id="1043003"/>
    <lineage>
        <taxon>Eukaryota</taxon>
        <taxon>Fungi</taxon>
        <taxon>Dikarya</taxon>
        <taxon>Ascomycota</taxon>
        <taxon>Pezizomycotina</taxon>
        <taxon>Dothideomycetes</taxon>
        <taxon>Dothideomycetidae</taxon>
        <taxon>Dothideales</taxon>
        <taxon>Saccotheciaceae</taxon>
        <taxon>Aureobasidium</taxon>
    </lineage>
</organism>
<dbReference type="AlphaFoldDB" id="A0A074W5U6"/>
<sequence>MLAYESVLDPEPQQRFTQASGLPRPLGKVSPDQQMTGDTPSPTVSPAFAKPTFAFDSSRHLKIWGYREAAACASRSLDAAMRKLAKNVMGEVTRILRTGDGRRDLCSVRTVCGVMCQARIVATRRWTTTNLFLCSVLCDLIPDFNLVGVFLIDFSGILPLPYTSTQYTDIRSMKFWSTQESVSWLILQQAYGSELIWDFEQYQRIDRASNVSFDSTS</sequence>
<feature type="compositionally biased region" description="Polar residues" evidence="1">
    <location>
        <begin position="31"/>
        <end position="44"/>
    </location>
</feature>
<dbReference type="Proteomes" id="UP000030672">
    <property type="component" value="Unassembled WGS sequence"/>
</dbReference>
<dbReference type="RefSeq" id="XP_040874965.1">
    <property type="nucleotide sequence ID" value="XM_041025444.1"/>
</dbReference>
<evidence type="ECO:0000313" key="2">
    <source>
        <dbReference type="EMBL" id="KEQ57941.1"/>
    </source>
</evidence>
<keyword evidence="3" id="KW-1185">Reference proteome</keyword>
<dbReference type="EMBL" id="KL584864">
    <property type="protein sequence ID" value="KEQ57941.1"/>
    <property type="molecule type" value="Genomic_DNA"/>
</dbReference>
<evidence type="ECO:0000313" key="3">
    <source>
        <dbReference type="Proteomes" id="UP000030672"/>
    </source>
</evidence>
<dbReference type="HOGENOM" id="CLU_1272054_0_0_1"/>
<protein>
    <submittedName>
        <fullName evidence="2">Uncharacterized protein</fullName>
    </submittedName>
</protein>
<accession>A0A074W5U6</accession>